<dbReference type="RefSeq" id="WP_377818011.1">
    <property type="nucleotide sequence ID" value="NZ_JBHSLU010000161.1"/>
</dbReference>
<dbReference type="Proteomes" id="UP001596060">
    <property type="component" value="Unassembled WGS sequence"/>
</dbReference>
<dbReference type="InterPro" id="IPR009734">
    <property type="entry name" value="Myoviridae_GpU"/>
</dbReference>
<dbReference type="Pfam" id="PF06995">
    <property type="entry name" value="Phage_P2_GpU"/>
    <property type="match status" value="1"/>
</dbReference>
<accession>A0ABW0P9E0</accession>
<comment type="caution">
    <text evidence="1">The sequence shown here is derived from an EMBL/GenBank/DDBJ whole genome shotgun (WGS) entry which is preliminary data.</text>
</comment>
<proteinExistence type="predicted"/>
<evidence type="ECO:0000313" key="1">
    <source>
        <dbReference type="EMBL" id="MFC5509256.1"/>
    </source>
</evidence>
<keyword evidence="2" id="KW-1185">Reference proteome</keyword>
<protein>
    <submittedName>
        <fullName evidence="1">Phage tail protein</fullName>
    </submittedName>
</protein>
<evidence type="ECO:0000313" key="2">
    <source>
        <dbReference type="Proteomes" id="UP001596060"/>
    </source>
</evidence>
<name>A0ABW0P9E0_9HYPH</name>
<gene>
    <name evidence="1" type="ORF">ACFPN9_29005</name>
</gene>
<reference evidence="2" key="1">
    <citation type="journal article" date="2019" name="Int. J. Syst. Evol. Microbiol.">
        <title>The Global Catalogue of Microorganisms (GCM) 10K type strain sequencing project: providing services to taxonomists for standard genome sequencing and annotation.</title>
        <authorList>
            <consortium name="The Broad Institute Genomics Platform"/>
            <consortium name="The Broad Institute Genome Sequencing Center for Infectious Disease"/>
            <person name="Wu L."/>
            <person name="Ma J."/>
        </authorList>
    </citation>
    <scope>NUCLEOTIDE SEQUENCE [LARGE SCALE GENOMIC DNA]</scope>
    <source>
        <strain evidence="2">CCUG 43117</strain>
    </source>
</reference>
<organism evidence="1 2">
    <name type="scientific">Bosea massiliensis</name>
    <dbReference type="NCBI Taxonomy" id="151419"/>
    <lineage>
        <taxon>Bacteria</taxon>
        <taxon>Pseudomonadati</taxon>
        <taxon>Pseudomonadota</taxon>
        <taxon>Alphaproteobacteria</taxon>
        <taxon>Hyphomicrobiales</taxon>
        <taxon>Boseaceae</taxon>
        <taxon>Bosea</taxon>
    </lineage>
</organism>
<dbReference type="EMBL" id="JBHSLU010000161">
    <property type="protein sequence ID" value="MFC5509256.1"/>
    <property type="molecule type" value="Genomic_DNA"/>
</dbReference>
<sequence length="144" mass="15543">MTPLMILGAVVFELRHNLSGTTFEGDTDFAEHKVLGGSSLYEHMTLGERERTIKGTTFPMDPDYGSAAAVVAALDAMREAGQPQHLMRGDGASLGWHLITKVKAEGEHLAHHGVPHKLDFLVSLTQCDAPPVTGFASIIADFFL</sequence>